<dbReference type="PANTHER" id="PTHR24366:SF96">
    <property type="entry name" value="LEUCINE RICH REPEAT CONTAINING 53"/>
    <property type="match status" value="1"/>
</dbReference>
<reference evidence="6" key="1">
    <citation type="submission" date="2025-08" db="UniProtKB">
        <authorList>
            <consortium name="RefSeq"/>
        </authorList>
    </citation>
    <scope>IDENTIFICATION</scope>
    <source>
        <tissue evidence="6">Silk gland</tissue>
    </source>
</reference>
<keyword evidence="1" id="KW-0433">Leucine-rich repeat</keyword>
<dbReference type="RefSeq" id="XP_028026090.1">
    <property type="nucleotide sequence ID" value="XM_028170289.1"/>
</dbReference>
<evidence type="ECO:0000256" key="1">
    <source>
        <dbReference type="ARBA" id="ARBA00022614"/>
    </source>
</evidence>
<dbReference type="KEGG" id="bman:114239871"/>
<dbReference type="Proteomes" id="UP000504629">
    <property type="component" value="Unplaced"/>
</dbReference>
<dbReference type="Gene3D" id="3.80.10.10">
    <property type="entry name" value="Ribonuclease Inhibitor"/>
    <property type="match status" value="1"/>
</dbReference>
<name>A0A6J2J9H1_BOMMA</name>
<dbReference type="Pfam" id="PF00560">
    <property type="entry name" value="LRR_1"/>
    <property type="match status" value="1"/>
</dbReference>
<dbReference type="GeneID" id="114239871"/>
<evidence type="ECO:0000313" key="5">
    <source>
        <dbReference type="Proteomes" id="UP000504629"/>
    </source>
</evidence>
<feature type="chain" id="PRO_5026886502" evidence="4">
    <location>
        <begin position="24"/>
        <end position="571"/>
    </location>
</feature>
<dbReference type="Pfam" id="PF12799">
    <property type="entry name" value="LRR_4"/>
    <property type="match status" value="1"/>
</dbReference>
<dbReference type="InterPro" id="IPR003591">
    <property type="entry name" value="Leu-rich_rpt_typical-subtyp"/>
</dbReference>
<organism evidence="5 6">
    <name type="scientific">Bombyx mandarina</name>
    <name type="common">Wild silk moth</name>
    <name type="synonym">Wild silkworm</name>
    <dbReference type="NCBI Taxonomy" id="7092"/>
    <lineage>
        <taxon>Eukaryota</taxon>
        <taxon>Metazoa</taxon>
        <taxon>Ecdysozoa</taxon>
        <taxon>Arthropoda</taxon>
        <taxon>Hexapoda</taxon>
        <taxon>Insecta</taxon>
        <taxon>Pterygota</taxon>
        <taxon>Neoptera</taxon>
        <taxon>Endopterygota</taxon>
        <taxon>Lepidoptera</taxon>
        <taxon>Glossata</taxon>
        <taxon>Ditrysia</taxon>
        <taxon>Bombycoidea</taxon>
        <taxon>Bombycidae</taxon>
        <taxon>Bombycinae</taxon>
        <taxon>Bombyx</taxon>
    </lineage>
</organism>
<dbReference type="InterPro" id="IPR032675">
    <property type="entry name" value="LRR_dom_sf"/>
</dbReference>
<evidence type="ECO:0000256" key="3">
    <source>
        <dbReference type="SAM" id="MobiDB-lite"/>
    </source>
</evidence>
<dbReference type="SMART" id="SM00369">
    <property type="entry name" value="LRR_TYP"/>
    <property type="match status" value="7"/>
</dbReference>
<dbReference type="PROSITE" id="PS51450">
    <property type="entry name" value="LRR"/>
    <property type="match status" value="4"/>
</dbReference>
<keyword evidence="4" id="KW-0732">Signal</keyword>
<feature type="signal peptide" evidence="4">
    <location>
        <begin position="1"/>
        <end position="23"/>
    </location>
</feature>
<dbReference type="SMART" id="SM00365">
    <property type="entry name" value="LRR_SD22"/>
    <property type="match status" value="5"/>
</dbReference>
<keyword evidence="5" id="KW-1185">Reference proteome</keyword>
<dbReference type="InterPro" id="IPR025875">
    <property type="entry name" value="Leu-rich_rpt_4"/>
</dbReference>
<sequence length="571" mass="64340">MSTNMNFWRVIAVMCVATAFVQSKSTHHQKRATRPNICDLVYNNTLDVRCYCTKDNQNPKIFKSADCFLFAEHVKPEDDTWTAFDYLKDVTKLTFTKNNITMKYIPTEALKYTKSVLNLDIKYGNIEKVGAYAFANLSAVQEITLRGNQIKILEVNAFADHKDLAILGLDTNAIVEINRDVFVNLPSLEKLYLTNNKITTLHDRAFVHLSNLKEIEIDRNNIFSLNSETFSGLKKLQKLDLSSNSLEVIGDNTFLPLVNLRSLNLDGNKIQMLDNKAFFGLSSLQSLSLAHNNIVDIDNLKVFEGLKSLISLNLRGNKIKILKAEVMAPILTNFYGGISTLDVDDNNFPCSCQLDWFTSLMNKTQNENLKLALNNLKCQPDAALREAWSKTEEIEKNTTQTTEDEETQFQNPEYEYYDDTQLDGKFFYVDVRDLLNCTKGTKTKSEITTTTRKSPTAASTKASSPYTTTTVKTELNKELTTKPDPKLTTKYFTTETSVTQGHTTAKMAAAVAKPPENHVFAPDATSVEAKPDKIKAHRSIQEKETPDYLKSDANINLGCGMLLTVILYLIH</sequence>
<dbReference type="Pfam" id="PF13855">
    <property type="entry name" value="LRR_8"/>
    <property type="match status" value="2"/>
</dbReference>
<dbReference type="InterPro" id="IPR001611">
    <property type="entry name" value="Leu-rich_rpt"/>
</dbReference>
<keyword evidence="2" id="KW-0677">Repeat</keyword>
<dbReference type="SUPFAM" id="SSF52058">
    <property type="entry name" value="L domain-like"/>
    <property type="match status" value="1"/>
</dbReference>
<accession>A0A6J2J9H1</accession>
<gene>
    <name evidence="6" type="primary">LOC114239871</name>
</gene>
<evidence type="ECO:0000313" key="6">
    <source>
        <dbReference type="RefSeq" id="XP_028026090.1"/>
    </source>
</evidence>
<evidence type="ECO:0000256" key="2">
    <source>
        <dbReference type="ARBA" id="ARBA00022737"/>
    </source>
</evidence>
<feature type="region of interest" description="Disordered" evidence="3">
    <location>
        <begin position="446"/>
        <end position="470"/>
    </location>
</feature>
<proteinExistence type="predicted"/>
<dbReference type="PANTHER" id="PTHR24366">
    <property type="entry name" value="IG(IMMUNOGLOBULIN) AND LRR(LEUCINE RICH REPEAT) DOMAINS"/>
    <property type="match status" value="1"/>
</dbReference>
<protein>
    <submittedName>
        <fullName evidence="6">Connectin-like</fullName>
    </submittedName>
</protein>
<evidence type="ECO:0000256" key="4">
    <source>
        <dbReference type="SAM" id="SignalP"/>
    </source>
</evidence>
<dbReference type="AlphaFoldDB" id="A0A6J2J9H1"/>
<dbReference type="OrthoDB" id="6022531at2759"/>